<dbReference type="SUPFAM" id="SSF52833">
    <property type="entry name" value="Thioredoxin-like"/>
    <property type="match status" value="1"/>
</dbReference>
<evidence type="ECO:0000313" key="6">
    <source>
        <dbReference type="Proteomes" id="UP000544122"/>
    </source>
</evidence>
<dbReference type="GO" id="GO:0046872">
    <property type="term" value="F:metal ion binding"/>
    <property type="evidence" value="ECO:0007669"/>
    <property type="project" value="UniProtKB-KW"/>
</dbReference>
<dbReference type="EMBL" id="JAAVLX010000009">
    <property type="protein sequence ID" value="NOJ43045.1"/>
    <property type="molecule type" value="Genomic_DNA"/>
</dbReference>
<dbReference type="CDD" id="cd02968">
    <property type="entry name" value="SCO"/>
    <property type="match status" value="1"/>
</dbReference>
<dbReference type="InterPro" id="IPR036249">
    <property type="entry name" value="Thioredoxin-like_sf"/>
</dbReference>
<evidence type="ECO:0000313" key="5">
    <source>
        <dbReference type="EMBL" id="NOJ43045.1"/>
    </source>
</evidence>
<feature type="binding site" evidence="3">
    <location>
        <position position="132"/>
    </location>
    <ligand>
        <name>Cu cation</name>
        <dbReference type="ChEBI" id="CHEBI:23378"/>
    </ligand>
</feature>
<name>A0A7Y4GW32_9BRAD</name>
<feature type="binding site" evidence="3">
    <location>
        <position position="48"/>
    </location>
    <ligand>
        <name>Cu cation</name>
        <dbReference type="ChEBI" id="CHEBI:23378"/>
    </ligand>
</feature>
<proteinExistence type="inferred from homology"/>
<protein>
    <submittedName>
        <fullName evidence="5">SCO family protein</fullName>
    </submittedName>
</protein>
<dbReference type="FunFam" id="3.40.30.10:FF:000013">
    <property type="entry name" value="Blast:Protein SCO1 homolog, mitochondrial"/>
    <property type="match status" value="1"/>
</dbReference>
<dbReference type="Pfam" id="PF02630">
    <property type="entry name" value="SCO1-SenC"/>
    <property type="match status" value="1"/>
</dbReference>
<keyword evidence="3" id="KW-0479">Metal-binding</keyword>
<evidence type="ECO:0000256" key="2">
    <source>
        <dbReference type="ARBA" id="ARBA00023008"/>
    </source>
</evidence>
<evidence type="ECO:0000256" key="4">
    <source>
        <dbReference type="PIRSR" id="PIRSR603782-2"/>
    </source>
</evidence>
<keyword evidence="6" id="KW-1185">Reference proteome</keyword>
<dbReference type="RefSeq" id="WP_171582263.1">
    <property type="nucleotide sequence ID" value="NZ_JAAVLX010000009.1"/>
</dbReference>
<accession>A0A7Y4GW32</accession>
<comment type="similarity">
    <text evidence="1">Belongs to the SCO1/2 family.</text>
</comment>
<feature type="disulfide bond" description="Redox-active" evidence="4">
    <location>
        <begin position="44"/>
        <end position="48"/>
    </location>
</feature>
<dbReference type="Proteomes" id="UP000544122">
    <property type="component" value="Unassembled WGS sequence"/>
</dbReference>
<evidence type="ECO:0000256" key="3">
    <source>
        <dbReference type="PIRSR" id="PIRSR603782-1"/>
    </source>
</evidence>
<organism evidence="5 6">
    <name type="scientific">Bradyrhizobium australiense</name>
    <dbReference type="NCBI Taxonomy" id="2721161"/>
    <lineage>
        <taxon>Bacteria</taxon>
        <taxon>Pseudomonadati</taxon>
        <taxon>Pseudomonadota</taxon>
        <taxon>Alphaproteobacteria</taxon>
        <taxon>Hyphomicrobiales</taxon>
        <taxon>Nitrobacteraceae</taxon>
        <taxon>Bradyrhizobium</taxon>
    </lineage>
</organism>
<keyword evidence="2 3" id="KW-0186">Copper</keyword>
<dbReference type="InterPro" id="IPR003782">
    <property type="entry name" value="SCO1/SenC"/>
</dbReference>
<dbReference type="PANTHER" id="PTHR12151">
    <property type="entry name" value="ELECTRON TRANSPORT PROTIN SCO1/SENC FAMILY MEMBER"/>
    <property type="match status" value="1"/>
</dbReference>
<dbReference type="PANTHER" id="PTHR12151:SF25">
    <property type="entry name" value="LINALOOL DEHYDRATASE_ISOMERASE DOMAIN-CONTAINING PROTEIN"/>
    <property type="match status" value="1"/>
</dbReference>
<comment type="caution">
    <text evidence="5">The sequence shown here is derived from an EMBL/GenBank/DDBJ whole genome shotgun (WGS) entry which is preliminary data.</text>
</comment>
<sequence length="172" mass="19173">MDDLMWNRGPIGGPFALIDHTGKLRTDEDFRGKLLLIYFGYSYCPDVCPTDLQQIGLAVDGLGAGAEAVQPIFITLDPERDTAAHLADYVPLFHPRLIGLTGSAEQIRRMALAFKVYYAKYPPDSPDYVIDHSSFVYLVDKAGKYIGFFPSGTAADRIIEMITLHLSDRTKR</sequence>
<keyword evidence="4" id="KW-1015">Disulfide bond</keyword>
<reference evidence="5 6" key="1">
    <citation type="submission" date="2020-03" db="EMBL/GenBank/DDBJ databases">
        <title>Bradyrhizobium diversity isolated from nodules of Indigofera sp.</title>
        <authorList>
            <person name="Klepa M."/>
            <person name="Helene L."/>
            <person name="Hungria M."/>
        </authorList>
    </citation>
    <scope>NUCLEOTIDE SEQUENCE [LARGE SCALE GENOMIC DNA]</scope>
    <source>
        <strain evidence="5 6">WSM 1791</strain>
    </source>
</reference>
<evidence type="ECO:0000256" key="1">
    <source>
        <dbReference type="ARBA" id="ARBA00010996"/>
    </source>
</evidence>
<dbReference type="Gene3D" id="3.40.30.10">
    <property type="entry name" value="Glutaredoxin"/>
    <property type="match status" value="1"/>
</dbReference>
<dbReference type="AlphaFoldDB" id="A0A7Y4GW32"/>
<gene>
    <name evidence="5" type="ORF">HCN58_26295</name>
</gene>
<feature type="binding site" evidence="3">
    <location>
        <position position="44"/>
    </location>
    <ligand>
        <name>Cu cation</name>
        <dbReference type="ChEBI" id="CHEBI:23378"/>
    </ligand>
</feature>